<dbReference type="GO" id="GO:0006541">
    <property type="term" value="P:glutamine metabolic process"/>
    <property type="evidence" value="ECO:0007669"/>
    <property type="project" value="TreeGrafter"/>
</dbReference>
<feature type="binding site" evidence="19">
    <location>
        <position position="914"/>
    </location>
    <ligand>
        <name>ATP</name>
        <dbReference type="ChEBI" id="CHEBI:30616"/>
        <label>2</label>
    </ligand>
</feature>
<dbReference type="CDD" id="cd01424">
    <property type="entry name" value="MGS_CPS_II"/>
    <property type="match status" value="1"/>
</dbReference>
<feature type="binding site" evidence="19">
    <location>
        <position position="926"/>
    </location>
    <ligand>
        <name>Mn(2+)</name>
        <dbReference type="ChEBI" id="CHEBI:29035"/>
        <label>4</label>
    </ligand>
</feature>
<dbReference type="PROSITE" id="PS51855">
    <property type="entry name" value="MGS"/>
    <property type="match status" value="1"/>
</dbReference>
<dbReference type="InterPro" id="IPR011607">
    <property type="entry name" value="MGS-like_dom"/>
</dbReference>
<evidence type="ECO:0000259" key="21">
    <source>
        <dbReference type="PROSITE" id="PS51855"/>
    </source>
</evidence>
<evidence type="ECO:0000256" key="9">
    <source>
        <dbReference type="ARBA" id="ARBA00022737"/>
    </source>
</evidence>
<dbReference type="RefSeq" id="WP_096484191.1">
    <property type="nucleotide sequence ID" value="NZ_AP014809.1"/>
</dbReference>
<dbReference type="GO" id="GO:0006526">
    <property type="term" value="P:L-arginine biosynthetic process"/>
    <property type="evidence" value="ECO:0007669"/>
    <property type="project" value="UniProtKB-UniRule"/>
</dbReference>
<evidence type="ECO:0000256" key="8">
    <source>
        <dbReference type="ARBA" id="ARBA00022723"/>
    </source>
</evidence>
<feature type="binding site" evidence="19">
    <location>
        <position position="874"/>
    </location>
    <ligand>
        <name>ATP</name>
        <dbReference type="ChEBI" id="CHEBI:30616"/>
        <label>2</label>
    </ligand>
</feature>
<dbReference type="Gene3D" id="3.40.50.20">
    <property type="match status" value="2"/>
</dbReference>
<evidence type="ECO:0000256" key="2">
    <source>
        <dbReference type="ARBA" id="ARBA00004812"/>
    </source>
</evidence>
<feature type="binding site" evidence="19">
    <location>
        <position position="355"/>
    </location>
    <ligand>
        <name>Mg(2+)</name>
        <dbReference type="ChEBI" id="CHEBI:18420"/>
        <label>2</label>
    </ligand>
</feature>
<comment type="caution">
    <text evidence="19">Lacks conserved residue(s) required for the propagation of feature annotation.</text>
</comment>
<evidence type="ECO:0000256" key="10">
    <source>
        <dbReference type="ARBA" id="ARBA00022741"/>
    </source>
</evidence>
<evidence type="ECO:0000256" key="7">
    <source>
        <dbReference type="ARBA" id="ARBA00022605"/>
    </source>
</evidence>
<organism evidence="22 23">
    <name type="scientific">Methylorubrum populi</name>
    <dbReference type="NCBI Taxonomy" id="223967"/>
    <lineage>
        <taxon>Bacteria</taxon>
        <taxon>Pseudomonadati</taxon>
        <taxon>Pseudomonadota</taxon>
        <taxon>Alphaproteobacteria</taxon>
        <taxon>Hyphomicrobiales</taxon>
        <taxon>Methylobacteriaceae</taxon>
        <taxon>Methylorubrum</taxon>
    </lineage>
</organism>
<feature type="binding site" evidence="19">
    <location>
        <position position="297"/>
    </location>
    <ligand>
        <name>ATP</name>
        <dbReference type="ChEBI" id="CHEBI:30616"/>
        <label>1</label>
    </ligand>
</feature>
<feature type="binding site" evidence="19">
    <location>
        <position position="873"/>
    </location>
    <ligand>
        <name>ATP</name>
        <dbReference type="ChEBI" id="CHEBI:30616"/>
        <label>2</label>
    </ligand>
</feature>
<gene>
    <name evidence="19 22" type="primary">carB</name>
    <name evidence="22" type="ORF">MPPM_1131</name>
</gene>
<feature type="binding site" evidence="19">
    <location>
        <position position="928"/>
    </location>
    <ligand>
        <name>Mg(2+)</name>
        <dbReference type="ChEBI" id="CHEBI:18420"/>
        <label>4</label>
    </ligand>
</feature>
<feature type="binding site" evidence="19">
    <location>
        <position position="914"/>
    </location>
    <ligand>
        <name>Mn(2+)</name>
        <dbReference type="ChEBI" id="CHEBI:29035"/>
        <label>3</label>
    </ligand>
</feature>
<sequence length="1157" mass="124550">MPKRTDISSILIIGAGPIIIGQACEFDYSGTQACKALREEGYRIVLVNSNPATIMTDPDMADATYVEPITPEVVAKIIEKERPDALLPTMGGQTALNCALSLKRMGVLEKFGVQMIGATAEAIDKAEDRNLFRDAMTKIGLETPKSALANASAAKKVDRDRYLAEKARIEAAQSDPATREAALAEFERQWSGGEGDRRRRYIEHALGQALIALAEVGLPAIIRPSFTMGGTGGGIAYNREEFLEIVERGIDASPTNEVLIEESVLGWKEYEMEVVRDKADNCIIVCSIENVDPMGVHTGDSITVAPALTLTDKEYQVMRDASLAVLREIGVETGGSNVQFAIDPKTGRMIVIEMNPRVSRSSALASKATGFPIAKVAAKLAVGYTLDEIANDITGGATPASFEPTIDYVVTKIPRFAFEKFPGAEPTLTTAMKSVGEAMAIGRCFAESLQKALRSLETGLTGLDEIEIEGLGKGDDHNAIKAALGTPTPDRLLKVAQAMRLGISHEEIHASCKIDPWFLEQLQAIVDLENRVKTHGLPKSAGAFRQLKAAGFSDARLAVLADTEEEAVRAARRALGVRPVFKRIDTCAAEFKAPTAYMYSTYVAPFAGQTADEAYPSDRKKVIILGGGPNRIGQGIEFDYCCCHACFALTEAGYETIMVNCNPETVSTDYDTSDRLYFEPLTAEDVLEIVETERQAGQLHGVIVQFGGQTPLKLARALEGAGVPILGTSPDAIDLAEDRDQFKRLLDKLGLKQPKNGIAYSVEQSRLVAAELGLPFVVRPSYVLGGRAMAIIRDEAQFAEYLLGTLPSLIPSDIKARYPNDKTGQINTVLGKNPLLFDRYLSDATEVDVDAVCDGQSVFIAGIMEHIEEAGIHSGDSACSLPPRTLSPELLAELERQTKAMALALKVGGLMNVQYAIKDGAIYVLEVNPRASRTVPFVAKVIGEPIAKIAARIMAGERLDGFGLKPKQLDHIAVKEAVFPFARFPGVDVLLGPEMRSTGEVIGLDAGFGVAFAKSQLGSGTAVPRTGTVFVSVRDDDKPRVLPTIRLLSDLGFTILATGGTQRYLADEGIPTERINKVLEGRPHIVDSIKNGDIALVINTTEGAGALSDSRSLRRAALLHKVPYYTTLAGAMAAAEGIKAYLEGDLQVRALQEYFAA</sequence>
<dbReference type="PROSITE" id="PS00867">
    <property type="entry name" value="CPSASE_2"/>
    <property type="match status" value="2"/>
</dbReference>
<feature type="binding site" evidence="19">
    <location>
        <position position="353"/>
    </location>
    <ligand>
        <name>Mn(2+)</name>
        <dbReference type="ChEBI" id="CHEBI:29035"/>
        <label>1</label>
    </ligand>
</feature>
<feature type="domain" description="MGS-like" evidence="21">
    <location>
        <begin position="1021"/>
        <end position="1157"/>
    </location>
</feature>
<keyword evidence="10 19" id="KW-0547">Nucleotide-binding</keyword>
<dbReference type="GO" id="GO:0005524">
    <property type="term" value="F:ATP binding"/>
    <property type="evidence" value="ECO:0007669"/>
    <property type="project" value="UniProtKB-UniRule"/>
</dbReference>
<feature type="binding site" evidence="19">
    <location>
        <position position="355"/>
    </location>
    <ligand>
        <name>Mn(2+)</name>
        <dbReference type="ChEBI" id="CHEBI:29035"/>
        <label>2</label>
    </ligand>
</feature>
<dbReference type="SMART" id="SM00851">
    <property type="entry name" value="MGS"/>
    <property type="match status" value="1"/>
</dbReference>
<dbReference type="PANTHER" id="PTHR11405">
    <property type="entry name" value="CARBAMOYLTRANSFERASE FAMILY MEMBER"/>
    <property type="match status" value="1"/>
</dbReference>
<dbReference type="Proteomes" id="UP000218288">
    <property type="component" value="Chromosome"/>
</dbReference>
<dbReference type="FunFam" id="3.40.50.20:FF:000003">
    <property type="entry name" value="Carbamoyl-phosphate synthase large chain"/>
    <property type="match status" value="1"/>
</dbReference>
<dbReference type="SUPFAM" id="SSF56059">
    <property type="entry name" value="Glutathione synthetase ATP-binding domain-like"/>
    <property type="match status" value="2"/>
</dbReference>
<name>A0A160PBM1_9HYPH</name>
<feature type="binding site" evidence="19">
    <location>
        <position position="339"/>
    </location>
    <ligand>
        <name>Mn(2+)</name>
        <dbReference type="ChEBI" id="CHEBI:29035"/>
        <label>1</label>
    </ligand>
</feature>
<dbReference type="FunFam" id="3.30.470.20:FF:000013">
    <property type="entry name" value="Carbamoyl-phosphate synthase large chain"/>
    <property type="match status" value="1"/>
</dbReference>
<evidence type="ECO:0000256" key="5">
    <source>
        <dbReference type="ARBA" id="ARBA00022571"/>
    </source>
</evidence>
<feature type="binding site" evidence="19">
    <location>
        <position position="872"/>
    </location>
    <ligand>
        <name>ATP</name>
        <dbReference type="ChEBI" id="CHEBI:30616"/>
        <label>2</label>
    </ligand>
</feature>
<evidence type="ECO:0000313" key="22">
    <source>
        <dbReference type="EMBL" id="BAU89736.1"/>
    </source>
</evidence>
<dbReference type="UniPathway" id="UPA00070">
    <property type="reaction ID" value="UER00115"/>
</dbReference>
<feature type="domain" description="ATP-grasp" evidence="20">
    <location>
        <begin position="161"/>
        <end position="382"/>
    </location>
</feature>
<feature type="binding site" evidence="19">
    <location>
        <position position="353"/>
    </location>
    <ligand>
        <name>Mn(2+)</name>
        <dbReference type="ChEBI" id="CHEBI:29035"/>
        <label>2</label>
    </ligand>
</feature>
<feature type="binding site" evidence="19">
    <location>
        <position position="779"/>
    </location>
    <ligand>
        <name>ATP</name>
        <dbReference type="ChEBI" id="CHEBI:30616"/>
        <label>2</label>
    </ligand>
</feature>
<dbReference type="InterPro" id="IPR011761">
    <property type="entry name" value="ATP-grasp"/>
</dbReference>
<dbReference type="GO" id="GO:0004087">
    <property type="term" value="F:carbamoyl-phosphate synthase (ammonia) activity"/>
    <property type="evidence" value="ECO:0007669"/>
    <property type="project" value="UniProtKB-EC"/>
</dbReference>
<evidence type="ECO:0000256" key="17">
    <source>
        <dbReference type="ARBA" id="ARBA00057223"/>
    </source>
</evidence>
<dbReference type="OrthoDB" id="9804197at2"/>
<feature type="binding site" evidence="19">
    <location>
        <position position="871"/>
    </location>
    <ligand>
        <name>ATP</name>
        <dbReference type="ChEBI" id="CHEBI:30616"/>
        <label>2</label>
    </ligand>
</feature>
<feature type="binding site" evidence="19">
    <location>
        <position position="914"/>
    </location>
    <ligand>
        <name>Mg(2+)</name>
        <dbReference type="ChEBI" id="CHEBI:18420"/>
        <label>3</label>
    </ligand>
</feature>
<dbReference type="SUPFAM" id="SSF52335">
    <property type="entry name" value="Methylglyoxal synthase-like"/>
    <property type="match status" value="1"/>
</dbReference>
<feature type="binding site" evidence="19">
    <location>
        <position position="928"/>
    </location>
    <ligand>
        <name>Mn(2+)</name>
        <dbReference type="ChEBI" id="CHEBI:29035"/>
        <label>4</label>
    </ligand>
</feature>
<dbReference type="InterPro" id="IPR005479">
    <property type="entry name" value="CPAse_ATP-bd"/>
</dbReference>
<dbReference type="InterPro" id="IPR036914">
    <property type="entry name" value="MGS-like_dom_sf"/>
</dbReference>
<comment type="catalytic activity">
    <reaction evidence="15 19">
        <text>hydrogencarbonate + NH4(+) + 2 ATP = carbamoyl phosphate + 2 ADP + phosphate + 2 H(+)</text>
        <dbReference type="Rhea" id="RHEA:18029"/>
        <dbReference type="ChEBI" id="CHEBI:15378"/>
        <dbReference type="ChEBI" id="CHEBI:17544"/>
        <dbReference type="ChEBI" id="CHEBI:28938"/>
        <dbReference type="ChEBI" id="CHEBI:30616"/>
        <dbReference type="ChEBI" id="CHEBI:43474"/>
        <dbReference type="ChEBI" id="CHEBI:58228"/>
        <dbReference type="ChEBI" id="CHEBI:456216"/>
        <dbReference type="EC" id="6.3.4.16"/>
    </reaction>
</comment>
<feature type="binding site" evidence="19">
    <location>
        <position position="926"/>
    </location>
    <ligand>
        <name>Mg(2+)</name>
        <dbReference type="ChEBI" id="CHEBI:18420"/>
        <label>4</label>
    </ligand>
</feature>
<dbReference type="Pfam" id="PF02786">
    <property type="entry name" value="CPSase_L_D2"/>
    <property type="match status" value="2"/>
</dbReference>
<feature type="binding site" evidence="19">
    <location>
        <position position="229"/>
    </location>
    <ligand>
        <name>ATP</name>
        <dbReference type="ChEBI" id="CHEBI:30616"/>
        <label>1</label>
    </ligand>
</feature>
<dbReference type="PANTHER" id="PTHR11405:SF53">
    <property type="entry name" value="CARBAMOYL-PHOSPHATE SYNTHASE [AMMONIA], MITOCHONDRIAL"/>
    <property type="match status" value="1"/>
</dbReference>
<evidence type="ECO:0000313" key="23">
    <source>
        <dbReference type="Proteomes" id="UP000218288"/>
    </source>
</evidence>
<comment type="pathway">
    <text evidence="3 19">Amino-acid biosynthesis; L-arginine biosynthesis; carbamoyl phosphate from bicarbonate: step 1/1.</text>
</comment>
<feature type="binding site" evidence="19">
    <location>
        <position position="269"/>
    </location>
    <ligand>
        <name>ATP</name>
        <dbReference type="ChEBI" id="CHEBI:30616"/>
        <label>1</label>
    </ligand>
</feature>
<feature type="binding site" evidence="19">
    <location>
        <position position="353"/>
    </location>
    <ligand>
        <name>ATP</name>
        <dbReference type="ChEBI" id="CHEBI:30616"/>
        <label>1</label>
    </ligand>
</feature>
<evidence type="ECO:0000256" key="12">
    <source>
        <dbReference type="ARBA" id="ARBA00022842"/>
    </source>
</evidence>
<evidence type="ECO:0000256" key="4">
    <source>
        <dbReference type="ARBA" id="ARBA00009799"/>
    </source>
</evidence>
<dbReference type="HAMAP" id="MF_01210_B">
    <property type="entry name" value="CPSase_L_chain_B"/>
    <property type="match status" value="1"/>
</dbReference>
<evidence type="ECO:0000256" key="15">
    <source>
        <dbReference type="ARBA" id="ARBA00047359"/>
    </source>
</evidence>
<proteinExistence type="inferred from homology"/>
<keyword evidence="14" id="KW-0464">Manganese</keyword>
<feature type="binding site" evidence="19">
    <location>
        <position position="264"/>
    </location>
    <ligand>
        <name>ATP</name>
        <dbReference type="ChEBI" id="CHEBI:30616"/>
        <label>1</label>
    </ligand>
</feature>
<dbReference type="InterPro" id="IPR016185">
    <property type="entry name" value="PreATP-grasp_dom_sf"/>
</dbReference>
<evidence type="ECO:0000256" key="16">
    <source>
        <dbReference type="ARBA" id="ARBA00048816"/>
    </source>
</evidence>
<dbReference type="GO" id="GO:0004088">
    <property type="term" value="F:carbamoyl-phosphate synthase (glutamine-hydrolyzing) activity"/>
    <property type="evidence" value="ECO:0007669"/>
    <property type="project" value="UniProtKB-UniRule"/>
</dbReference>
<dbReference type="EC" id="6.3.5.5" evidence="19"/>
<dbReference type="FunFam" id="3.40.50.20:FF:000001">
    <property type="entry name" value="Carbamoyl-phosphate synthase large chain"/>
    <property type="match status" value="1"/>
</dbReference>
<evidence type="ECO:0000256" key="19">
    <source>
        <dbReference type="HAMAP-Rule" id="MF_01210"/>
    </source>
</evidence>
<dbReference type="UniPathway" id="UPA00068">
    <property type="reaction ID" value="UER00171"/>
</dbReference>
<evidence type="ECO:0000256" key="13">
    <source>
        <dbReference type="ARBA" id="ARBA00022975"/>
    </source>
</evidence>
<dbReference type="Gene3D" id="1.10.1030.10">
    <property type="entry name" value="Carbamoyl-phosphate synthetase, large subunit oligomerisation domain"/>
    <property type="match status" value="1"/>
</dbReference>
<evidence type="ECO:0000259" key="20">
    <source>
        <dbReference type="PROSITE" id="PS50975"/>
    </source>
</evidence>
<feature type="region of interest" description="Carboxyphosphate synthetic domain" evidence="19">
    <location>
        <begin position="1"/>
        <end position="457"/>
    </location>
</feature>
<dbReference type="NCBIfam" id="TIGR01369">
    <property type="entry name" value="CPSaseII_lrg"/>
    <property type="match status" value="1"/>
</dbReference>
<comment type="subunit">
    <text evidence="18 19">Composed of two chains; the small (or glutamine) chain promotes the hydrolysis of glutamine to ammonia, which is used by the large (or ammonia) chain to synthesize carbamoyl phosphate. Tetramer of heterodimers (alpha,beta)4.</text>
</comment>
<feature type="binding site" evidence="19">
    <location>
        <position position="846"/>
    </location>
    <ligand>
        <name>ATP</name>
        <dbReference type="ChEBI" id="CHEBI:30616"/>
        <label>2</label>
    </ligand>
</feature>
<feature type="binding site" evidence="19">
    <location>
        <position position="926"/>
    </location>
    <ligand>
        <name>Mg(2+)</name>
        <dbReference type="ChEBI" id="CHEBI:18420"/>
        <label>3</label>
    </ligand>
</feature>
<dbReference type="GO" id="GO:0046872">
    <property type="term" value="F:metal ion binding"/>
    <property type="evidence" value="ECO:0007669"/>
    <property type="project" value="UniProtKB-KW"/>
</dbReference>
<evidence type="ECO:0000256" key="14">
    <source>
        <dbReference type="ARBA" id="ARBA00023211"/>
    </source>
</evidence>
<feature type="binding site" evidence="19">
    <location>
        <position position="926"/>
    </location>
    <ligand>
        <name>Mn(2+)</name>
        <dbReference type="ChEBI" id="CHEBI:29035"/>
        <label>3</label>
    </ligand>
</feature>
<keyword evidence="12" id="KW-0460">Magnesium</keyword>
<dbReference type="PROSITE" id="PS50975">
    <property type="entry name" value="ATP_GRASP"/>
    <property type="match status" value="2"/>
</dbReference>
<feature type="binding site" evidence="19">
    <location>
        <position position="339"/>
    </location>
    <ligand>
        <name>ATP</name>
        <dbReference type="ChEBI" id="CHEBI:30616"/>
        <label>1</label>
    </ligand>
</feature>
<dbReference type="AlphaFoldDB" id="A0A160PBM1"/>
<dbReference type="Pfam" id="PF02142">
    <property type="entry name" value="MGS"/>
    <property type="match status" value="1"/>
</dbReference>
<feature type="binding site" evidence="19">
    <location>
        <position position="839"/>
    </location>
    <ligand>
        <name>ATP</name>
        <dbReference type="ChEBI" id="CHEBI:30616"/>
        <label>2</label>
    </ligand>
</feature>
<dbReference type="InterPro" id="IPR005480">
    <property type="entry name" value="CPSase_lsu_oligo"/>
</dbReference>
<feature type="binding site" evidence="19">
    <location>
        <position position="841"/>
    </location>
    <ligand>
        <name>ATP</name>
        <dbReference type="ChEBI" id="CHEBI:30616"/>
        <label>2</label>
    </ligand>
</feature>
<dbReference type="Gene3D" id="3.40.50.1380">
    <property type="entry name" value="Methylglyoxal synthase-like domain"/>
    <property type="match status" value="1"/>
</dbReference>
<feature type="binding site" evidence="19">
    <location>
        <position position="230"/>
    </location>
    <ligand>
        <name>ATP</name>
        <dbReference type="ChEBI" id="CHEBI:30616"/>
        <label>1</label>
    </ligand>
</feature>
<dbReference type="InterPro" id="IPR036897">
    <property type="entry name" value="CarbamoylP_synth_lsu_oligo_sf"/>
</dbReference>
<keyword evidence="13 19" id="KW-0665">Pyrimidine biosynthesis</keyword>
<dbReference type="Gene3D" id="3.30.470.20">
    <property type="entry name" value="ATP-grasp fold, B domain"/>
    <property type="match status" value="2"/>
</dbReference>
<dbReference type="Pfam" id="PF02787">
    <property type="entry name" value="CPSase_L_D3"/>
    <property type="match status" value="1"/>
</dbReference>
<dbReference type="FunFam" id="3.30.470.20:FF:000007">
    <property type="entry name" value="Carbamoyl-phosphate synthase large chain"/>
    <property type="match status" value="1"/>
</dbReference>
<keyword evidence="6 19" id="KW-0436">Ligase</keyword>
<keyword evidence="9 19" id="KW-0677">Repeat</keyword>
<keyword evidence="5 19" id="KW-0055">Arginine biosynthesis</keyword>
<comment type="pathway">
    <text evidence="2 19">Pyrimidine metabolism; UMP biosynthesis via de novo pathway; (S)-dihydroorotate from bicarbonate: step 1/3.</text>
</comment>
<dbReference type="FunFam" id="1.10.1030.10:FF:000002">
    <property type="entry name" value="Carbamoyl-phosphate synthase large chain"/>
    <property type="match status" value="1"/>
</dbReference>
<evidence type="ECO:0000256" key="6">
    <source>
        <dbReference type="ARBA" id="ARBA00022598"/>
    </source>
</evidence>
<feature type="binding site" evidence="19">
    <location>
        <position position="223"/>
    </location>
    <ligand>
        <name>ATP</name>
        <dbReference type="ChEBI" id="CHEBI:30616"/>
        <label>1</label>
    </ligand>
</feature>
<comment type="cofactor">
    <cofactor evidence="19">
        <name>Mg(2+)</name>
        <dbReference type="ChEBI" id="CHEBI:18420"/>
    </cofactor>
    <cofactor evidence="19">
        <name>Mn(2+)</name>
        <dbReference type="ChEBI" id="CHEBI:29035"/>
    </cofactor>
    <text evidence="19">Binds 4 Mg(2+) or Mn(2+) ions per subunit.</text>
</comment>
<keyword evidence="11 19" id="KW-0067">ATP-binding</keyword>
<feature type="binding site" evidence="19">
    <location>
        <position position="129"/>
    </location>
    <ligand>
        <name>ATP</name>
        <dbReference type="ChEBI" id="CHEBI:30616"/>
        <label>1</label>
    </ligand>
</feature>
<dbReference type="InterPro" id="IPR058047">
    <property type="entry name" value="CPSase_preATP-grasp"/>
</dbReference>
<evidence type="ECO:0000256" key="3">
    <source>
        <dbReference type="ARBA" id="ARBA00005077"/>
    </source>
</evidence>
<dbReference type="InterPro" id="IPR005483">
    <property type="entry name" value="CPSase_dom"/>
</dbReference>
<dbReference type="GO" id="GO:0005737">
    <property type="term" value="C:cytoplasm"/>
    <property type="evidence" value="ECO:0007669"/>
    <property type="project" value="TreeGrafter"/>
</dbReference>
<comment type="domain">
    <text evidence="19">The large subunit is composed of 2 ATP-grasp domains that are involved in binding the 2 ATP molecules needed for carbamoyl phosphate synthesis. The N-terminal ATP-grasp domain (referred to as the carboxyphosphate synthetic component) catalyzes the ATP-dependent phosphorylation of hydrogencarbonate to carboxyphosphate and the subsequent nucleophilic attack by ammonia to form a carbamate intermediate. The C-terminal ATP-grasp domain (referred to as the carbamoyl phosphate synthetic component) then catalyzes the phosphorylation of carbamate with the second ATP to form the end product carbamoyl phosphate. The reactive and unstable enzyme intermediates are sequentially channeled from one active site to the next through the interior of the protein over a distance of at least 96 A.</text>
</comment>
<accession>A0A160PBM1</accession>
<evidence type="ECO:0000256" key="11">
    <source>
        <dbReference type="ARBA" id="ARBA00022840"/>
    </source>
</evidence>
<feature type="binding site" evidence="19">
    <location>
        <position position="339"/>
    </location>
    <ligand>
        <name>Mg(2+)</name>
        <dbReference type="ChEBI" id="CHEBI:18420"/>
        <label>1</label>
    </ligand>
</feature>
<dbReference type="PRINTS" id="PR00098">
    <property type="entry name" value="CPSASE"/>
</dbReference>
<feature type="binding site" evidence="19">
    <location>
        <position position="353"/>
    </location>
    <ligand>
        <name>Mg(2+)</name>
        <dbReference type="ChEBI" id="CHEBI:18420"/>
        <label>1</label>
    </ligand>
</feature>
<dbReference type="EMBL" id="AP014809">
    <property type="protein sequence ID" value="BAU89736.1"/>
    <property type="molecule type" value="Genomic_DNA"/>
</dbReference>
<dbReference type="GO" id="GO:0044205">
    <property type="term" value="P:'de novo' UMP biosynthetic process"/>
    <property type="evidence" value="ECO:0007669"/>
    <property type="project" value="UniProtKB-UniRule"/>
</dbReference>
<dbReference type="SMART" id="SM01096">
    <property type="entry name" value="CPSase_L_D3"/>
    <property type="match status" value="1"/>
</dbReference>
<evidence type="ECO:0000256" key="18">
    <source>
        <dbReference type="ARBA" id="ARBA00062056"/>
    </source>
</evidence>
<dbReference type="NCBIfam" id="NF009455">
    <property type="entry name" value="PRK12815.1"/>
    <property type="match status" value="1"/>
</dbReference>
<feature type="binding site" evidence="19">
    <location>
        <position position="926"/>
    </location>
    <ligand>
        <name>ATP</name>
        <dbReference type="ChEBI" id="CHEBI:30616"/>
        <label>2</label>
    </ligand>
</feature>
<feature type="region of interest" description="Allosteric domain" evidence="19">
    <location>
        <begin position="1021"/>
        <end position="1157"/>
    </location>
</feature>
<dbReference type="SUPFAM" id="SSF48108">
    <property type="entry name" value="Carbamoyl phosphate synthetase, large subunit connection domain"/>
    <property type="match status" value="1"/>
</dbReference>
<dbReference type="EC" id="6.3.4.16" evidence="19"/>
<comment type="catalytic activity">
    <reaction evidence="16 19">
        <text>hydrogencarbonate + L-glutamine + 2 ATP + H2O = carbamoyl phosphate + L-glutamate + 2 ADP + phosphate + 2 H(+)</text>
        <dbReference type="Rhea" id="RHEA:18633"/>
        <dbReference type="ChEBI" id="CHEBI:15377"/>
        <dbReference type="ChEBI" id="CHEBI:15378"/>
        <dbReference type="ChEBI" id="CHEBI:17544"/>
        <dbReference type="ChEBI" id="CHEBI:29985"/>
        <dbReference type="ChEBI" id="CHEBI:30616"/>
        <dbReference type="ChEBI" id="CHEBI:43474"/>
        <dbReference type="ChEBI" id="CHEBI:58228"/>
        <dbReference type="ChEBI" id="CHEBI:58359"/>
        <dbReference type="ChEBI" id="CHEBI:456216"/>
        <dbReference type="EC" id="6.3.5.5"/>
    </reaction>
</comment>
<evidence type="ECO:0000256" key="1">
    <source>
        <dbReference type="ARBA" id="ARBA00001936"/>
    </source>
</evidence>
<dbReference type="NCBIfam" id="NF003671">
    <property type="entry name" value="PRK05294.1"/>
    <property type="match status" value="1"/>
</dbReference>
<keyword evidence="7 19" id="KW-0028">Amino-acid biosynthesis</keyword>
<dbReference type="InterPro" id="IPR033937">
    <property type="entry name" value="MGS_CPS_CarB"/>
</dbReference>
<dbReference type="InterPro" id="IPR006275">
    <property type="entry name" value="CPSase_lsu"/>
</dbReference>
<feature type="binding site" evidence="19">
    <location>
        <position position="262"/>
    </location>
    <ligand>
        <name>ATP</name>
        <dbReference type="ChEBI" id="CHEBI:30616"/>
        <label>1</label>
    </ligand>
</feature>
<feature type="binding site" evidence="19">
    <location>
        <position position="295"/>
    </location>
    <ligand>
        <name>ATP</name>
        <dbReference type="ChEBI" id="CHEBI:30616"/>
        <label>1</label>
    </ligand>
</feature>
<dbReference type="PROSITE" id="PS51257">
    <property type="entry name" value="PROKAR_LIPOPROTEIN"/>
    <property type="match status" value="1"/>
</dbReference>
<comment type="similarity">
    <text evidence="4 19">Belongs to the CarB family.</text>
</comment>
<feature type="binding site" evidence="19">
    <location>
        <position position="296"/>
    </location>
    <ligand>
        <name>ATP</name>
        <dbReference type="ChEBI" id="CHEBI:30616"/>
        <label>1</label>
    </ligand>
</feature>
<keyword evidence="8" id="KW-0479">Metal-binding</keyword>
<dbReference type="SUPFAM" id="SSF52440">
    <property type="entry name" value="PreATP-grasp domain"/>
    <property type="match status" value="2"/>
</dbReference>
<feature type="domain" description="ATP-grasp" evidence="20">
    <location>
        <begin position="743"/>
        <end position="955"/>
    </location>
</feature>
<dbReference type="Pfam" id="PF25596">
    <property type="entry name" value="CPSase_L_D1"/>
    <property type="match status" value="2"/>
</dbReference>
<feature type="binding site" evidence="19">
    <location>
        <position position="353"/>
    </location>
    <ligand>
        <name>Mg(2+)</name>
        <dbReference type="ChEBI" id="CHEBI:18420"/>
        <label>2</label>
    </ligand>
</feature>
<comment type="cofactor">
    <cofactor evidence="1">
        <name>Mn(2+)</name>
        <dbReference type="ChEBI" id="CHEBI:29035"/>
    </cofactor>
</comment>
<reference evidence="22 23" key="1">
    <citation type="journal article" date="2016" name="Genome Announc.">
        <title>Complete Genome Sequence of Methylobacterium populi P-1M, Isolated from Pink-Pigmented Household Biofilm.</title>
        <authorList>
            <person name="Morohoshi T."/>
            <person name="Ikeda T."/>
        </authorList>
    </citation>
    <scope>NUCLEOTIDE SEQUENCE [LARGE SCALE GENOMIC DNA]</scope>
    <source>
        <strain evidence="22 23">P-1M</strain>
    </source>
</reference>
<comment type="function">
    <text evidence="17 19">Large subunit of the glutamine-dependent carbamoyl phosphate synthetase (CPSase). CPSase catalyzes the formation of carbamoyl phosphate from the ammonia moiety of glutamine, carbonate, and phosphate donated by ATP, constituting the first step of 2 biosynthetic pathways, one leading to arginine and/or urea and the other to pyrimidine nucleotides. The large subunit (synthetase) binds the substrates ammonia (free or transferred from glutamine from the small subunit), hydrogencarbonate and ATP and carries out an ATP-coupled ligase reaction, activating hydrogencarbonate by forming carboxy phosphate which reacts with ammonia to form carbamoyl phosphate.</text>
</comment>
<protein>
    <recommendedName>
        <fullName evidence="19">Carbamoyl phosphate synthase large chain</fullName>
        <ecNumber evidence="19">6.3.4.16</ecNumber>
        <ecNumber evidence="19">6.3.5.5</ecNumber>
    </recommendedName>
    <alternativeName>
        <fullName evidence="19">Carbamoyl phosphate synthetase ammonia chain</fullName>
    </alternativeName>
</protein>